<dbReference type="Pfam" id="PF13585">
    <property type="entry name" value="CHU_C"/>
    <property type="match status" value="1"/>
</dbReference>
<accession>A0ABN1MUP3</accession>
<evidence type="ECO:0008006" key="3">
    <source>
        <dbReference type="Google" id="ProtNLM"/>
    </source>
</evidence>
<reference evidence="1 2" key="1">
    <citation type="journal article" date="2019" name="Int. J. Syst. Evol. Microbiol.">
        <title>The Global Catalogue of Microorganisms (GCM) 10K type strain sequencing project: providing services to taxonomists for standard genome sequencing and annotation.</title>
        <authorList>
            <consortium name="The Broad Institute Genomics Platform"/>
            <consortium name="The Broad Institute Genome Sequencing Center for Infectious Disease"/>
            <person name="Wu L."/>
            <person name="Ma J."/>
        </authorList>
    </citation>
    <scope>NUCLEOTIDE SEQUENCE [LARGE SCALE GENOMIC DNA]</scope>
    <source>
        <strain evidence="1 2">JCM 16083</strain>
    </source>
</reference>
<dbReference type="Gene3D" id="2.60.40.10">
    <property type="entry name" value="Immunoglobulins"/>
    <property type="match status" value="1"/>
</dbReference>
<sequence>MHSKKVLKDLKRIILTLVVLMGVVGASYSQSSCFQIESVLVDACGSNEGTNEMVRIRIGANDLSTSDINITWPNNPYRGICQNTATANKVAQMNATILSCGYFVEPVGGVLPANSEVLIITSTDFDPSTHDYSGMQDTIIVIFQCSGNTAGHFANYNSSCSTRTLSITFGATCMESVTYDRCLLVNQNGEVGGSSALRDGARVDFDAAGTATYANDGCTIPYVPVSVAANFVNGDGTICPGGSVDISALVNGNASQMSWSSSQGSFANPTNLQTSYTPNGGVTTSHYIYFSAENNCNEPEIDSLLITFDDLPDVTINANATDACEPGEIQLTVSGADMYLWSTGETTTTITPTTSGTYTVTGSNSCGADQASITVNFGTVPSCSITNGPSNVICSGESVNLIGNSASSNVSWSTGETTSSIAVTEAGWYYFTVTEDCGVCRDSIEISVVETTAFFTATPNEGIIPFDAILENQSTDYDMLSWSVDGTVAHQNEEVITLPVDMPGVYEVVLTATNTVYGCTDSYTVTIMGYENNETHIPNVFTPNGDGLNDYFGITTSAAVTVDIRLFNRWGNSIVVREYESVPDVFEPIWDGTMSNGSTAGEGVYFYRVTITPMNGDVEEFHGNFQLTGLVK</sequence>
<organism evidence="1 2">
    <name type="scientific">Wandonia haliotis</name>
    <dbReference type="NCBI Taxonomy" id="574963"/>
    <lineage>
        <taxon>Bacteria</taxon>
        <taxon>Pseudomonadati</taxon>
        <taxon>Bacteroidota</taxon>
        <taxon>Flavobacteriia</taxon>
        <taxon>Flavobacteriales</taxon>
        <taxon>Crocinitomicaceae</taxon>
        <taxon>Wandonia</taxon>
    </lineage>
</organism>
<evidence type="ECO:0000313" key="1">
    <source>
        <dbReference type="EMBL" id="GAA0876786.1"/>
    </source>
</evidence>
<dbReference type="InterPro" id="IPR026341">
    <property type="entry name" value="T9SS_type_B"/>
</dbReference>
<dbReference type="NCBIfam" id="TIGR04131">
    <property type="entry name" value="Bac_Flav_CTERM"/>
    <property type="match status" value="1"/>
</dbReference>
<comment type="caution">
    <text evidence="1">The sequence shown here is derived from an EMBL/GenBank/DDBJ whole genome shotgun (WGS) entry which is preliminary data.</text>
</comment>
<proteinExistence type="predicted"/>
<dbReference type="EMBL" id="BAAAFH010000022">
    <property type="protein sequence ID" value="GAA0876786.1"/>
    <property type="molecule type" value="Genomic_DNA"/>
</dbReference>
<keyword evidence="2" id="KW-1185">Reference proteome</keyword>
<dbReference type="InterPro" id="IPR013783">
    <property type="entry name" value="Ig-like_fold"/>
</dbReference>
<dbReference type="SUPFAM" id="SSF49299">
    <property type="entry name" value="PKD domain"/>
    <property type="match status" value="1"/>
</dbReference>
<protein>
    <recommendedName>
        <fullName evidence="3">Gliding motility-associated C-terminal domain-containing protein</fullName>
    </recommendedName>
</protein>
<dbReference type="InterPro" id="IPR035986">
    <property type="entry name" value="PKD_dom_sf"/>
</dbReference>
<dbReference type="RefSeq" id="WP_343790345.1">
    <property type="nucleotide sequence ID" value="NZ_BAAAFH010000022.1"/>
</dbReference>
<dbReference type="Proteomes" id="UP001501126">
    <property type="component" value="Unassembled WGS sequence"/>
</dbReference>
<evidence type="ECO:0000313" key="2">
    <source>
        <dbReference type="Proteomes" id="UP001501126"/>
    </source>
</evidence>
<gene>
    <name evidence="1" type="ORF">GCM10009118_31960</name>
</gene>
<name>A0ABN1MUP3_9FLAO</name>